<proteinExistence type="predicted"/>
<sequence length="190" mass="19196">MARFDSNTGKILQSSQITLGDSDGKLSRTGGISIEGTNTNNSGCTGCVGEILTALAGASSVALTSGSSKTCVSLPVTEGDWDIVATVTLNGAALTTIGFMDASVSTATDTRGIPSNTTYFGNSLPFASFSSNIGIAAPAYKLQAGTTATINLVGTFTFGASTLTCGGQIIARRACYVTPRMACHPLDSAT</sequence>
<dbReference type="HOGENOM" id="CLU_1426997_0_0_5"/>
<organism evidence="1">
    <name type="scientific">Rhodopseudomonas palustris (strain BisA53)</name>
    <dbReference type="NCBI Taxonomy" id="316055"/>
    <lineage>
        <taxon>Bacteria</taxon>
        <taxon>Pseudomonadati</taxon>
        <taxon>Pseudomonadota</taxon>
        <taxon>Alphaproteobacteria</taxon>
        <taxon>Hyphomicrobiales</taxon>
        <taxon>Nitrobacteraceae</taxon>
        <taxon>Rhodopseudomonas</taxon>
    </lineage>
</organism>
<dbReference type="KEGG" id="rpe:RPE_0100"/>
<protein>
    <submittedName>
        <fullName evidence="1">Uncharacterized protein</fullName>
    </submittedName>
</protein>
<evidence type="ECO:0000313" key="1">
    <source>
        <dbReference type="EMBL" id="ABJ04061.1"/>
    </source>
</evidence>
<dbReference type="EMBL" id="CP000463">
    <property type="protein sequence ID" value="ABJ04061.1"/>
    <property type="molecule type" value="Genomic_DNA"/>
</dbReference>
<reference evidence="1" key="1">
    <citation type="submission" date="2006-09" db="EMBL/GenBank/DDBJ databases">
        <title>Complete sequence of Rhodopseudomonas palustris BisA53.</title>
        <authorList>
            <consortium name="US DOE Joint Genome Institute"/>
            <person name="Copeland A."/>
            <person name="Lucas S."/>
            <person name="Lapidus A."/>
            <person name="Barry K."/>
            <person name="Detter J.C."/>
            <person name="Glavina del Rio T."/>
            <person name="Hammon N."/>
            <person name="Israni S."/>
            <person name="Dalin E."/>
            <person name="Tice H."/>
            <person name="Pitluck S."/>
            <person name="Chain P."/>
            <person name="Malfatti S."/>
            <person name="Shin M."/>
            <person name="Vergez L."/>
            <person name="Schmutz J."/>
            <person name="Larimer F."/>
            <person name="Land M."/>
            <person name="Hauser L."/>
            <person name="Pelletier D.A."/>
            <person name="Kyrpides N."/>
            <person name="Kim E."/>
            <person name="Harwood C.S."/>
            <person name="Oda Y."/>
            <person name="Richardson P."/>
        </authorList>
    </citation>
    <scope>NUCLEOTIDE SEQUENCE [LARGE SCALE GENOMIC DNA]</scope>
    <source>
        <strain evidence="1">BisA53</strain>
    </source>
</reference>
<name>Q07VH3_RHOP5</name>
<accession>Q07VH3</accession>
<dbReference type="AlphaFoldDB" id="Q07VH3"/>
<dbReference type="STRING" id="316055.RPE_0100"/>
<gene>
    <name evidence="1" type="ordered locus">RPE_0100</name>
</gene>